<comment type="similarity">
    <text evidence="2 6">Belongs to the C1D family.</text>
</comment>
<dbReference type="InterPro" id="IPR007146">
    <property type="entry name" value="Sas10/Utp3/C1D"/>
</dbReference>
<keyword evidence="4 6" id="KW-0694">RNA-binding</keyword>
<dbReference type="AlphaFoldDB" id="A0AAJ0MPK6"/>
<dbReference type="RefSeq" id="XP_062691066.1">
    <property type="nucleotide sequence ID" value="XM_062836315.1"/>
</dbReference>
<feature type="compositionally biased region" description="Basic and acidic residues" evidence="7">
    <location>
        <begin position="167"/>
        <end position="178"/>
    </location>
</feature>
<feature type="compositionally biased region" description="Polar residues" evidence="7">
    <location>
        <begin position="184"/>
        <end position="203"/>
    </location>
</feature>
<dbReference type="InterPro" id="IPR011082">
    <property type="entry name" value="Exosome-assoc_fac/DNA_repair"/>
</dbReference>
<gene>
    <name evidence="8" type="ORF">B0T23DRAFT_362877</name>
</gene>
<sequence>MDVPDITPSLEKLNVDLDQLEAALKPVLGDVGDVSSKLPLLDKAKLYVMVTYAIESILFSSLRLNGVDAKEHAIFTELTRVRQYFEKIQNIENPPQEREQTVNKEAAARFIRSDLADDEAIKQKLTELIAKEKAKAEAKEEKKRAADSSSEPTAKRPKTKGNKKKTEKLSIETPEDKTCGYNPNPLTFTGENRGPSSELSTRLSGPRPARRPAYPHSFNDHRRHHNHTHPLPQTAKTSVALIYATQQQPHQQEAKMPRQSRGSARPSVPARKPVASTNQQQQRPASTYAPPTAAPHAPPAAAAPVSQGPGLFGQMASTAAGVAIGSSIGHAIGGMFSGGGSSAAPEAAAAPVQAQAAAAQNSSWGNNCSEATKSFTQCMDQHQGNMQICGWYLEQLKACQAAASQY</sequence>
<keyword evidence="3 6" id="KW-0698">rRNA processing</keyword>
<proteinExistence type="inferred from homology"/>
<dbReference type="GO" id="GO:0000460">
    <property type="term" value="P:maturation of 5.8S rRNA"/>
    <property type="evidence" value="ECO:0007669"/>
    <property type="project" value="TreeGrafter"/>
</dbReference>
<evidence type="ECO:0000256" key="3">
    <source>
        <dbReference type="ARBA" id="ARBA00022552"/>
    </source>
</evidence>
<dbReference type="Proteomes" id="UP001285908">
    <property type="component" value="Unassembled WGS sequence"/>
</dbReference>
<accession>A0AAJ0MPK6</accession>
<evidence type="ECO:0000256" key="4">
    <source>
        <dbReference type="ARBA" id="ARBA00022884"/>
    </source>
</evidence>
<evidence type="ECO:0000256" key="7">
    <source>
        <dbReference type="SAM" id="MobiDB-lite"/>
    </source>
</evidence>
<dbReference type="GO" id="GO:0000178">
    <property type="term" value="C:exosome (RNase complex)"/>
    <property type="evidence" value="ECO:0007669"/>
    <property type="project" value="TreeGrafter"/>
</dbReference>
<dbReference type="GO" id="GO:0005730">
    <property type="term" value="C:nucleolus"/>
    <property type="evidence" value="ECO:0007669"/>
    <property type="project" value="TreeGrafter"/>
</dbReference>
<keyword evidence="9" id="KW-1185">Reference proteome</keyword>
<evidence type="ECO:0000313" key="8">
    <source>
        <dbReference type="EMBL" id="KAK3489359.1"/>
    </source>
</evidence>
<dbReference type="PANTHER" id="PTHR15341">
    <property type="entry name" value="SUN-COR STEROID HORMONE RECEPTOR CO-REPRESSOR"/>
    <property type="match status" value="1"/>
</dbReference>
<feature type="region of interest" description="Disordered" evidence="7">
    <location>
        <begin position="246"/>
        <end position="306"/>
    </location>
</feature>
<protein>
    <recommendedName>
        <fullName evidence="6">Exosome complex protein</fullName>
    </recommendedName>
</protein>
<evidence type="ECO:0000256" key="6">
    <source>
        <dbReference type="RuleBase" id="RU368003"/>
    </source>
</evidence>
<dbReference type="GeneID" id="87873937"/>
<dbReference type="Pfam" id="PF04000">
    <property type="entry name" value="Sas10_Utp3"/>
    <property type="match status" value="1"/>
</dbReference>
<keyword evidence="5 6" id="KW-0539">Nucleus</keyword>
<dbReference type="EMBL" id="JAULSX010000006">
    <property type="protein sequence ID" value="KAK3489359.1"/>
    <property type="molecule type" value="Genomic_DNA"/>
</dbReference>
<feature type="region of interest" description="Disordered" evidence="7">
    <location>
        <begin position="136"/>
        <end position="231"/>
    </location>
</feature>
<dbReference type="GO" id="GO:0003677">
    <property type="term" value="F:DNA binding"/>
    <property type="evidence" value="ECO:0007669"/>
    <property type="project" value="TreeGrafter"/>
</dbReference>
<feature type="compositionally biased region" description="Basic residues" evidence="7">
    <location>
        <begin position="155"/>
        <end position="166"/>
    </location>
</feature>
<dbReference type="GO" id="GO:0010468">
    <property type="term" value="P:regulation of gene expression"/>
    <property type="evidence" value="ECO:0007669"/>
    <property type="project" value="TreeGrafter"/>
</dbReference>
<evidence type="ECO:0000256" key="1">
    <source>
        <dbReference type="ARBA" id="ARBA00004123"/>
    </source>
</evidence>
<name>A0AAJ0MPK6_9PEZI</name>
<dbReference type="GO" id="GO:0003723">
    <property type="term" value="F:RNA binding"/>
    <property type="evidence" value="ECO:0007669"/>
    <property type="project" value="UniProtKB-UniRule"/>
</dbReference>
<comment type="subcellular location">
    <subcellularLocation>
        <location evidence="1 6">Nucleus</location>
    </subcellularLocation>
</comment>
<evidence type="ECO:0000256" key="2">
    <source>
        <dbReference type="ARBA" id="ARBA00009154"/>
    </source>
</evidence>
<evidence type="ECO:0000256" key="5">
    <source>
        <dbReference type="ARBA" id="ARBA00023242"/>
    </source>
</evidence>
<comment type="caution">
    <text evidence="8">The sequence shown here is derived from an EMBL/GenBank/DDBJ whole genome shotgun (WGS) entry which is preliminary data.</text>
</comment>
<dbReference type="PANTHER" id="PTHR15341:SF3">
    <property type="entry name" value="NUCLEAR NUCLEIC ACID-BINDING PROTEIN C1D"/>
    <property type="match status" value="1"/>
</dbReference>
<feature type="compositionally biased region" description="Basic and acidic residues" evidence="7">
    <location>
        <begin position="136"/>
        <end position="146"/>
    </location>
</feature>
<organism evidence="8 9">
    <name type="scientific">Neurospora hispaniola</name>
    <dbReference type="NCBI Taxonomy" id="588809"/>
    <lineage>
        <taxon>Eukaryota</taxon>
        <taxon>Fungi</taxon>
        <taxon>Dikarya</taxon>
        <taxon>Ascomycota</taxon>
        <taxon>Pezizomycotina</taxon>
        <taxon>Sordariomycetes</taxon>
        <taxon>Sordariomycetidae</taxon>
        <taxon>Sordariales</taxon>
        <taxon>Sordariaceae</taxon>
        <taxon>Neurospora</taxon>
    </lineage>
</organism>
<reference evidence="8 9" key="1">
    <citation type="journal article" date="2023" name="Mol. Phylogenet. Evol.">
        <title>Genome-scale phylogeny and comparative genomics of the fungal order Sordariales.</title>
        <authorList>
            <person name="Hensen N."/>
            <person name="Bonometti L."/>
            <person name="Westerberg I."/>
            <person name="Brannstrom I.O."/>
            <person name="Guillou S."/>
            <person name="Cros-Aarteil S."/>
            <person name="Calhoun S."/>
            <person name="Haridas S."/>
            <person name="Kuo A."/>
            <person name="Mondo S."/>
            <person name="Pangilinan J."/>
            <person name="Riley R."/>
            <person name="LaButti K."/>
            <person name="Andreopoulos B."/>
            <person name="Lipzen A."/>
            <person name="Chen C."/>
            <person name="Yan M."/>
            <person name="Daum C."/>
            <person name="Ng V."/>
            <person name="Clum A."/>
            <person name="Steindorff A."/>
            <person name="Ohm R.A."/>
            <person name="Martin F."/>
            <person name="Silar P."/>
            <person name="Natvig D.O."/>
            <person name="Lalanne C."/>
            <person name="Gautier V."/>
            <person name="Ament-Velasquez S.L."/>
            <person name="Kruys A."/>
            <person name="Hutchinson M.I."/>
            <person name="Powell A.J."/>
            <person name="Barry K."/>
            <person name="Miller A.N."/>
            <person name="Grigoriev I.V."/>
            <person name="Debuchy R."/>
            <person name="Gladieux P."/>
            <person name="Hiltunen Thoren M."/>
            <person name="Johannesson H."/>
        </authorList>
    </citation>
    <scope>NUCLEOTIDE SEQUENCE [LARGE SCALE GENOMIC DNA]</scope>
    <source>
        <strain evidence="8 9">FGSC 10403</strain>
    </source>
</reference>
<evidence type="ECO:0000313" key="9">
    <source>
        <dbReference type="Proteomes" id="UP001285908"/>
    </source>
</evidence>
<comment type="function">
    <text evidence="6">Required for exosome-dependent processing of pre-rRNA and small nucleolar RNA (snRNA) precursors. Involved in processing of 35S pre-rRNA at the A0, A1 and A2 sites.</text>
</comment>